<dbReference type="CDD" id="cd04301">
    <property type="entry name" value="NAT_SF"/>
    <property type="match status" value="1"/>
</dbReference>
<dbReference type="GO" id="GO:0016747">
    <property type="term" value="F:acyltransferase activity, transferring groups other than amino-acyl groups"/>
    <property type="evidence" value="ECO:0007669"/>
    <property type="project" value="InterPro"/>
</dbReference>
<dbReference type="Gene3D" id="3.40.630.30">
    <property type="match status" value="1"/>
</dbReference>
<comment type="caution">
    <text evidence="2">The sequence shown here is derived from an EMBL/GenBank/DDBJ whole genome shotgun (WGS) entry which is preliminary data.</text>
</comment>
<dbReference type="InterPro" id="IPR016181">
    <property type="entry name" value="Acyl_CoA_acyltransferase"/>
</dbReference>
<protein>
    <submittedName>
        <fullName evidence="2">GNAT family N-acetyltransferase</fullName>
    </submittedName>
</protein>
<dbReference type="RefSeq" id="WP_149860593.1">
    <property type="nucleotide sequence ID" value="NZ_VUOD01000004.1"/>
</dbReference>
<evidence type="ECO:0000313" key="3">
    <source>
        <dbReference type="Proteomes" id="UP000322165"/>
    </source>
</evidence>
<dbReference type="AlphaFoldDB" id="A0A5B2ZD29"/>
<name>A0A5B2ZD29_9GAMM</name>
<evidence type="ECO:0000313" key="2">
    <source>
        <dbReference type="EMBL" id="KAA2285094.1"/>
    </source>
</evidence>
<feature type="domain" description="N-acetyltransferase" evidence="1">
    <location>
        <begin position="51"/>
        <end position="197"/>
    </location>
</feature>
<keyword evidence="2" id="KW-0808">Transferase</keyword>
<keyword evidence="3" id="KW-1185">Reference proteome</keyword>
<dbReference type="PANTHER" id="PTHR43305:SF1">
    <property type="entry name" value="FAMILY N-ACETYLTRANSFERASE, PUTATIVE (AFU_ORTHOLOGUE AFUA_2G01380)-RELATED"/>
    <property type="match status" value="1"/>
</dbReference>
<dbReference type="Pfam" id="PF00583">
    <property type="entry name" value="Acetyltransf_1"/>
    <property type="match status" value="1"/>
</dbReference>
<sequence>MLVSVRPRPPLERPSPLSRRQIVLRREALIEPVSGGPALAEAEALLTEFHRRLADLFQDVPALAQTFPAQPGWSLEPGLLAPEYQPPAGSLLLARVDARPVGLVAVRPLPEASGCAELRRLYVRDGHRGRGIARELLERAIGEARRLGYRELRLETSPRMPDAEHLYRQAGFQPIPAYRARAAELDRHYRSLSLPLP</sequence>
<accession>A0A5B2ZD29</accession>
<dbReference type="EMBL" id="VUOD01000004">
    <property type="protein sequence ID" value="KAA2285094.1"/>
    <property type="molecule type" value="Genomic_DNA"/>
</dbReference>
<dbReference type="SUPFAM" id="SSF55729">
    <property type="entry name" value="Acyl-CoA N-acyltransferases (Nat)"/>
    <property type="match status" value="1"/>
</dbReference>
<gene>
    <name evidence="2" type="ORF">F0415_07580</name>
</gene>
<organism evidence="2 3">
    <name type="scientific">Arenimonas fontis</name>
    <dbReference type="NCBI Taxonomy" id="2608255"/>
    <lineage>
        <taxon>Bacteria</taxon>
        <taxon>Pseudomonadati</taxon>
        <taxon>Pseudomonadota</taxon>
        <taxon>Gammaproteobacteria</taxon>
        <taxon>Lysobacterales</taxon>
        <taxon>Lysobacteraceae</taxon>
        <taxon>Arenimonas</taxon>
    </lineage>
</organism>
<dbReference type="PANTHER" id="PTHR43305">
    <property type="entry name" value="FAMILY N-ACETYLTRANSFERASE, PUTATIVE (AFU_ORTHOLOGUE AFUA_2G01380)-RELATED"/>
    <property type="match status" value="1"/>
</dbReference>
<dbReference type="InterPro" id="IPR000182">
    <property type="entry name" value="GNAT_dom"/>
</dbReference>
<dbReference type="Proteomes" id="UP000322165">
    <property type="component" value="Unassembled WGS sequence"/>
</dbReference>
<reference evidence="2 3" key="1">
    <citation type="submission" date="2019-09" db="EMBL/GenBank/DDBJ databases">
        <title>Arenimonas chukotkensis sp. nov., a bacterium isolated from Chukotka hot spring, Arctic region, Russia.</title>
        <authorList>
            <person name="Zayulina K.S."/>
            <person name="Prokofeva M.I."/>
            <person name="Elcheninov A.G."/>
            <person name="Novikov A."/>
            <person name="Kochetkova T.V."/>
            <person name="Kublanov I.V."/>
        </authorList>
    </citation>
    <scope>NUCLEOTIDE SEQUENCE [LARGE SCALE GENOMIC DNA]</scope>
    <source>
        <strain evidence="2 3">3729k</strain>
    </source>
</reference>
<proteinExistence type="predicted"/>
<reference evidence="2 3" key="2">
    <citation type="submission" date="2019-09" db="EMBL/GenBank/DDBJ databases">
        <authorList>
            <person name="Mazur A."/>
        </authorList>
    </citation>
    <scope>NUCLEOTIDE SEQUENCE [LARGE SCALE GENOMIC DNA]</scope>
    <source>
        <strain evidence="2 3">3729k</strain>
    </source>
</reference>
<evidence type="ECO:0000259" key="1">
    <source>
        <dbReference type="PROSITE" id="PS51186"/>
    </source>
</evidence>
<dbReference type="InterPro" id="IPR052777">
    <property type="entry name" value="Acetyltransferase_Enz"/>
</dbReference>
<dbReference type="PROSITE" id="PS51186">
    <property type="entry name" value="GNAT"/>
    <property type="match status" value="1"/>
</dbReference>